<dbReference type="Proteomes" id="UP000451860">
    <property type="component" value="Unassembled WGS sequence"/>
</dbReference>
<evidence type="ECO:0000313" key="2">
    <source>
        <dbReference type="EMBL" id="KAE8763922.1"/>
    </source>
</evidence>
<proteinExistence type="predicted"/>
<dbReference type="OrthoDB" id="3541690at2"/>
<feature type="compositionally biased region" description="Basic and acidic residues" evidence="1">
    <location>
        <begin position="278"/>
        <end position="291"/>
    </location>
</feature>
<feature type="region of interest" description="Disordered" evidence="1">
    <location>
        <begin position="263"/>
        <end position="293"/>
    </location>
</feature>
<evidence type="ECO:0000313" key="3">
    <source>
        <dbReference type="Proteomes" id="UP000451860"/>
    </source>
</evidence>
<dbReference type="EMBL" id="WHJE01000050">
    <property type="protein sequence ID" value="KAE8763922.1"/>
    <property type="molecule type" value="Genomic_DNA"/>
</dbReference>
<reference evidence="2 3" key="1">
    <citation type="submission" date="2019-10" db="EMBL/GenBank/DDBJ databases">
        <title>Georgenia wutianyii sp. nov. and Georgenia yuyongxinii sp. nov. isolated from plateau pika (Ochotona curzoniae) in the Qinghai-Tibet plateau of China.</title>
        <authorList>
            <person name="Tian Z."/>
        </authorList>
    </citation>
    <scope>NUCLEOTIDE SEQUENCE [LARGE SCALE GENOMIC DNA]</scope>
    <source>
        <strain evidence="2 3">DSM 21501</strain>
    </source>
</reference>
<comment type="caution">
    <text evidence="2">The sequence shown here is derived from an EMBL/GenBank/DDBJ whole genome shotgun (WGS) entry which is preliminary data.</text>
</comment>
<keyword evidence="3" id="KW-1185">Reference proteome</keyword>
<name>A0A7J5UNE9_9MICO</name>
<sequence length="308" mass="32681">MTAHETTEAPAGLAAAAEELYSLEPGQFTRARNDRAKQARADGDPALAEAVKALPKPSTAAWLVNLMVRRMGTEIGQALEVGAALRQAQQDLDAAQLRTLTSQRRRLTAALVRQAGTRAAELGTKVSAAVAEQAETTLHAAMTDADAAAALRTGLLVRALEPAGLGGVDLDGAVAVPGAVELTPRAEAEPEEPGEETGGRLHVVPDNTRAVEEAQEAVDAAEFVAEGAERALRRAEEKVRKAEARGLQLRAEIEELRRQIDDRETRLHGVEDDLAAADDQRDAAAESRDEAAAALAAARKKLARLQRR</sequence>
<protein>
    <submittedName>
        <fullName evidence="2">Uncharacterized protein</fullName>
    </submittedName>
</protein>
<organism evidence="2 3">
    <name type="scientific">Georgenia thermotolerans</name>
    <dbReference type="NCBI Taxonomy" id="527326"/>
    <lineage>
        <taxon>Bacteria</taxon>
        <taxon>Bacillati</taxon>
        <taxon>Actinomycetota</taxon>
        <taxon>Actinomycetes</taxon>
        <taxon>Micrococcales</taxon>
        <taxon>Bogoriellaceae</taxon>
        <taxon>Georgenia</taxon>
    </lineage>
</organism>
<gene>
    <name evidence="2" type="ORF">GB883_11760</name>
</gene>
<evidence type="ECO:0000256" key="1">
    <source>
        <dbReference type="SAM" id="MobiDB-lite"/>
    </source>
</evidence>
<accession>A0A7J5UNE9</accession>
<dbReference type="RefSeq" id="WP_152203562.1">
    <property type="nucleotide sequence ID" value="NZ_VUKF01000030.1"/>
</dbReference>
<dbReference type="AlphaFoldDB" id="A0A7J5UNE9"/>